<feature type="region of interest" description="Disordered" evidence="14">
    <location>
        <begin position="1134"/>
        <end position="1240"/>
    </location>
</feature>
<evidence type="ECO:0000256" key="6">
    <source>
        <dbReference type="ARBA" id="ARBA00022833"/>
    </source>
</evidence>
<evidence type="ECO:0000256" key="11">
    <source>
        <dbReference type="ARBA" id="ARBA00049431"/>
    </source>
</evidence>
<evidence type="ECO:0000256" key="1">
    <source>
        <dbReference type="ARBA" id="ARBA00004286"/>
    </source>
</evidence>
<dbReference type="InterPro" id="IPR040175">
    <property type="entry name" value="TET1/2/3"/>
</dbReference>
<comment type="cofactor">
    <cofactor evidence="13">
        <name>Fe(2+)</name>
        <dbReference type="ChEBI" id="CHEBI:29033"/>
    </cofactor>
    <text evidence="13">Binds 1 Fe(2+) ion per subunit.</text>
</comment>
<evidence type="ECO:0000256" key="2">
    <source>
        <dbReference type="ARBA" id="ARBA00007502"/>
    </source>
</evidence>
<dbReference type="SMART" id="SM01333">
    <property type="entry name" value="Tet_JBP"/>
    <property type="match status" value="1"/>
</dbReference>
<dbReference type="GO" id="GO:0008270">
    <property type="term" value="F:zinc ion binding"/>
    <property type="evidence" value="ECO:0007669"/>
    <property type="project" value="UniProtKB-UniRule"/>
</dbReference>
<comment type="catalytic activity">
    <reaction evidence="11 13">
        <text>a 5-hydroxymethyl-2'-deoxycytidine in DNA + 2-oxoglutarate + O2 = a 5-formyl-2'-deoxycytidine in DNA + succinate + CO2 + H2O</text>
        <dbReference type="Rhea" id="RHEA:53828"/>
        <dbReference type="Rhea" id="RHEA-COMP:13315"/>
        <dbReference type="Rhea" id="RHEA-COMP:13656"/>
        <dbReference type="ChEBI" id="CHEBI:15377"/>
        <dbReference type="ChEBI" id="CHEBI:15379"/>
        <dbReference type="ChEBI" id="CHEBI:16526"/>
        <dbReference type="ChEBI" id="CHEBI:16810"/>
        <dbReference type="ChEBI" id="CHEBI:30031"/>
        <dbReference type="ChEBI" id="CHEBI:136731"/>
        <dbReference type="ChEBI" id="CHEBI:137731"/>
        <dbReference type="EC" id="1.14.11.80"/>
    </reaction>
</comment>
<dbReference type="InterPro" id="IPR002857">
    <property type="entry name" value="Znf_CXXC"/>
</dbReference>
<dbReference type="GO" id="GO:0040029">
    <property type="term" value="P:epigenetic regulation of gene expression"/>
    <property type="evidence" value="ECO:0007669"/>
    <property type="project" value="InterPro"/>
</dbReference>
<evidence type="ECO:0000256" key="10">
    <source>
        <dbReference type="ARBA" id="ARBA00047840"/>
    </source>
</evidence>
<evidence type="ECO:0000259" key="15">
    <source>
        <dbReference type="PROSITE" id="PS51058"/>
    </source>
</evidence>
<keyword evidence="7 13" id="KW-0223">Dioxygenase</keyword>
<comment type="function">
    <text evidence="13">Dioxygenase that catalyzes the conversion of the modified genomic base 5-methylcytosine (5mC) into 5-hydroxymethylcytosine (5hmC) and plays a key role in epigenetic chromatin reprogramming during embryonic development.</text>
</comment>
<dbReference type="OrthoDB" id="8854879at2759"/>
<dbReference type="EMBL" id="MU826834">
    <property type="protein sequence ID" value="KAJ7372783.1"/>
    <property type="molecule type" value="Genomic_DNA"/>
</dbReference>
<comment type="similarity">
    <text evidence="2 13">Belongs to the TET family.</text>
</comment>
<dbReference type="GO" id="GO:0045944">
    <property type="term" value="P:positive regulation of transcription by RNA polymerase II"/>
    <property type="evidence" value="ECO:0007669"/>
    <property type="project" value="TreeGrafter"/>
</dbReference>
<dbReference type="PANTHER" id="PTHR23358">
    <property type="entry name" value="METHYLCYTOSINE DIOXYGENASE TET"/>
    <property type="match status" value="1"/>
</dbReference>
<keyword evidence="5 12" id="KW-0863">Zinc-finger</keyword>
<feature type="domain" description="CXXC-type" evidence="15">
    <location>
        <begin position="31"/>
        <end position="72"/>
    </location>
</feature>
<dbReference type="Proteomes" id="UP001163046">
    <property type="component" value="Unassembled WGS sequence"/>
</dbReference>
<evidence type="ECO:0000256" key="8">
    <source>
        <dbReference type="ARBA" id="ARBA00023002"/>
    </source>
</evidence>
<evidence type="ECO:0000256" key="4">
    <source>
        <dbReference type="ARBA" id="ARBA00022723"/>
    </source>
</evidence>
<feature type="compositionally biased region" description="Basic and acidic residues" evidence="14">
    <location>
        <begin position="864"/>
        <end position="876"/>
    </location>
</feature>
<keyword evidence="3" id="KW-0158">Chromosome</keyword>
<keyword evidence="4 13" id="KW-0479">Metal-binding</keyword>
<feature type="region of interest" description="Disordered" evidence="14">
    <location>
        <begin position="83"/>
        <end position="145"/>
    </location>
</feature>
<feature type="compositionally biased region" description="Basic and acidic residues" evidence="14">
    <location>
        <begin position="17"/>
        <end position="29"/>
    </location>
</feature>
<evidence type="ECO:0000313" key="17">
    <source>
        <dbReference type="Proteomes" id="UP001163046"/>
    </source>
</evidence>
<keyword evidence="9 13" id="KW-0408">Iron</keyword>
<evidence type="ECO:0000256" key="3">
    <source>
        <dbReference type="ARBA" id="ARBA00022454"/>
    </source>
</evidence>
<keyword evidence="8 13" id="KW-0560">Oxidoreductase</keyword>
<proteinExistence type="inferred from homology"/>
<dbReference type="Pfam" id="PF12851">
    <property type="entry name" value="Tet_JBP"/>
    <property type="match status" value="1"/>
</dbReference>
<feature type="region of interest" description="Disordered" evidence="14">
    <location>
        <begin position="526"/>
        <end position="551"/>
    </location>
</feature>
<feature type="region of interest" description="Disordered" evidence="14">
    <location>
        <begin position="1"/>
        <end position="29"/>
    </location>
</feature>
<feature type="compositionally biased region" description="Basic and acidic residues" evidence="14">
    <location>
        <begin position="1185"/>
        <end position="1203"/>
    </location>
</feature>
<keyword evidence="17" id="KW-1185">Reference proteome</keyword>
<feature type="compositionally biased region" description="Basic and acidic residues" evidence="14">
    <location>
        <begin position="978"/>
        <end position="988"/>
    </location>
</feature>
<reference evidence="16" key="1">
    <citation type="submission" date="2023-01" db="EMBL/GenBank/DDBJ databases">
        <title>Genome assembly of the deep-sea coral Lophelia pertusa.</title>
        <authorList>
            <person name="Herrera S."/>
            <person name="Cordes E."/>
        </authorList>
    </citation>
    <scope>NUCLEOTIDE SEQUENCE</scope>
    <source>
        <strain evidence="16">USNM1676648</strain>
        <tissue evidence="16">Polyp</tissue>
    </source>
</reference>
<evidence type="ECO:0000256" key="14">
    <source>
        <dbReference type="SAM" id="MobiDB-lite"/>
    </source>
</evidence>
<accession>A0A9W9Z009</accession>
<feature type="compositionally biased region" description="Basic and acidic residues" evidence="14">
    <location>
        <begin position="1"/>
        <end position="10"/>
    </location>
</feature>
<dbReference type="Pfam" id="PF02008">
    <property type="entry name" value="zf-CXXC"/>
    <property type="match status" value="1"/>
</dbReference>
<evidence type="ECO:0000256" key="13">
    <source>
        <dbReference type="RuleBase" id="RU367064"/>
    </source>
</evidence>
<dbReference type="InterPro" id="IPR024779">
    <property type="entry name" value="2OGFeDO_JBP1/TET_oxygenase_dom"/>
</dbReference>
<dbReference type="GO" id="GO:0005634">
    <property type="term" value="C:nucleus"/>
    <property type="evidence" value="ECO:0007669"/>
    <property type="project" value="UniProtKB-UniRule"/>
</dbReference>
<comment type="catalytic activity">
    <reaction evidence="10 13">
        <text>a 5-formyl-2'-deoxycytidine in DNA + 2-oxoglutarate + O2 = a 5-carboxyl-2'-deoxycytidine in DNA + succinate + CO2 + H(+)</text>
        <dbReference type="Rhea" id="RHEA:53832"/>
        <dbReference type="Rhea" id="RHEA-COMP:13656"/>
        <dbReference type="Rhea" id="RHEA-COMP:13657"/>
        <dbReference type="ChEBI" id="CHEBI:15378"/>
        <dbReference type="ChEBI" id="CHEBI:15379"/>
        <dbReference type="ChEBI" id="CHEBI:16526"/>
        <dbReference type="ChEBI" id="CHEBI:16810"/>
        <dbReference type="ChEBI" id="CHEBI:30031"/>
        <dbReference type="ChEBI" id="CHEBI:137731"/>
        <dbReference type="ChEBI" id="CHEBI:137732"/>
        <dbReference type="EC" id="1.14.11.80"/>
    </reaction>
</comment>
<organism evidence="16 17">
    <name type="scientific">Desmophyllum pertusum</name>
    <dbReference type="NCBI Taxonomy" id="174260"/>
    <lineage>
        <taxon>Eukaryota</taxon>
        <taxon>Metazoa</taxon>
        <taxon>Cnidaria</taxon>
        <taxon>Anthozoa</taxon>
        <taxon>Hexacorallia</taxon>
        <taxon>Scleractinia</taxon>
        <taxon>Caryophylliina</taxon>
        <taxon>Caryophylliidae</taxon>
        <taxon>Desmophyllum</taxon>
    </lineage>
</organism>
<evidence type="ECO:0000256" key="7">
    <source>
        <dbReference type="ARBA" id="ARBA00022964"/>
    </source>
</evidence>
<comment type="catalytic activity">
    <reaction evidence="13">
        <text>a 5-methyl-2'-deoxycytidine in DNA + 2-oxoglutarate + O2 = a 5-hydroxymethyl-2'-deoxycytidine in DNA + succinate + CO2</text>
        <dbReference type="Rhea" id="RHEA:52636"/>
        <dbReference type="Rhea" id="RHEA-COMP:11370"/>
        <dbReference type="Rhea" id="RHEA-COMP:13315"/>
        <dbReference type="ChEBI" id="CHEBI:15379"/>
        <dbReference type="ChEBI" id="CHEBI:16526"/>
        <dbReference type="ChEBI" id="CHEBI:16810"/>
        <dbReference type="ChEBI" id="CHEBI:30031"/>
        <dbReference type="ChEBI" id="CHEBI:85454"/>
        <dbReference type="ChEBI" id="CHEBI:136731"/>
        <dbReference type="EC" id="1.14.11.80"/>
    </reaction>
</comment>
<feature type="compositionally biased region" description="Polar residues" evidence="14">
    <location>
        <begin position="528"/>
        <end position="549"/>
    </location>
</feature>
<comment type="caution">
    <text evidence="16">The sequence shown here is derived from an EMBL/GenBank/DDBJ whole genome shotgun (WGS) entry which is preliminary data.</text>
</comment>
<dbReference type="EC" id="1.14.11.80" evidence="13"/>
<dbReference type="InterPro" id="IPR046942">
    <property type="entry name" value="TET_oxygenase"/>
</dbReference>
<comment type="subcellular location">
    <subcellularLocation>
        <location evidence="1">Chromosome</location>
    </subcellularLocation>
</comment>
<dbReference type="GO" id="GO:0141166">
    <property type="term" value="P:chromosomal 5-methylcytosine DNA demethylation pathway"/>
    <property type="evidence" value="ECO:0007669"/>
    <property type="project" value="UniProtKB-UniRule"/>
</dbReference>
<feature type="region of interest" description="Disordered" evidence="14">
    <location>
        <begin position="924"/>
        <end position="943"/>
    </location>
</feature>
<evidence type="ECO:0000256" key="12">
    <source>
        <dbReference type="PROSITE-ProRule" id="PRU00509"/>
    </source>
</evidence>
<evidence type="ECO:0000313" key="16">
    <source>
        <dbReference type="EMBL" id="KAJ7372783.1"/>
    </source>
</evidence>
<sequence>MESSGVERPRTPASRSEPGEKRSGDFEDVVPRKKRRRCGGCEPCLRKVNCGECSNCVNRKTGHQICKFRKCIELRKKTSNSIAKDSVQLRPGDDNEDEDATEQPSRRVSLGIEESDKRASDEVAENEIIADSEPAESKPQKPESPGIIHVQESVEAPQLKDTEEINATVEHPKDVRVNITARGEFQLARPTEPSAEKLLTSSKVVVSRSESDFEPPPCNCPVSGKDDSPYYTYLGSAPNLATLRNILEDRFGVKGSSLRIELIGFTGKEGKNHLGCPIARWVLRRSGEEEKILVIARIRADHVCDTSLTVVNIVLWEGLGKERADYLYKELSTVLPQHGVPTARRCGINETKSCGCQGMSDDTCGASFSFGCSWSMYYNGCKFTRSRTPRKFKLLDPSKEEELEKMMHGLAADVSFVYEKVAPQAFDNQVRQEKEGLECRIGHNDQRPFSGVTCCMDFCAHSHKDSRNMDGGATLVCTLLRPNSNNPEDEQLHVLPLYRLLDKDGSPVVPNYVMPSHFIDPPMGISPGYSTVTGQENSPKGSKAANSQDQHLKGERKELFQDLNNNHQQFLPYGHAHGHAQSVHGFPNSVIHHHPASNHVMNNCYNGHYPPQGSPLFQFHPHLQNNYVLNHCRAPEVHWVDENHIPYLYRNPGHLNHFHNSGTNYDNYENYDRKVPFVGSPPWNCRMPFGKSSFAMSSAPSTRGAEYAKPKAVIHHYNGASNDVIRGPSQIKWVDDKEIPLMRASNNVPMDENANVKGEVENRKSGGKDFVNTEQPRKPFQIEENMGGVAIALSHGSLLIEVAKKELHATTPLKNPTRQDPTRISLVFYQHKHMNLTLHGLGEWEEKVARKKLEGEAASMEADAAEKEASADPKVEEQEVGYLDMLAETALSRADITPGAANRHDSNAPYSAELASVNASVVNQNGVHDPSSTTDSSDRLPSTPMQQVNKAMLYHEFSRGPNHINASKFLPVHEMNERSVRDTREEMLSKLSPPKTEQNNRVHKPIELGPVGPRQEPLWMNALGTSQNSTSQIKELSPNTRQQSCGSFLPNSGGQEGTILPGKVSASEGSMLASNQGFPVQNAVTTHIEPSSHGEGLKSFSAPNGIIPERIINNSHAMKLGSYKDITAEPYASKLRETPRETPRGERVNTGSNFSVSRLLGDGNNKESKPSSASSSSYRISSLLADEKTVSRAQDESNVDKIRQPISQVQARSSDNAPDVTTRHHLVSDPPLQGPSVPASQPRFPFMPPFPHSAPNRDKLSAGPERSYLDLSMAANRLFSGYSPYKFSVPFPTYPSFFMPPFHPLLASGNGLSSNLALVNSQNYLSSFMDNSKRIGDTNGMAVDPASLTTISTATRTGVSYPIDTLITVAPYTQTCVTGHYQNWL</sequence>
<name>A0A9W9Z009_9CNID</name>
<feature type="region of interest" description="Disordered" evidence="14">
    <location>
        <begin position="978"/>
        <end position="1011"/>
    </location>
</feature>
<dbReference type="GO" id="GO:0070579">
    <property type="term" value="F:DNA 5-methylcytosine dioxygenase activity"/>
    <property type="evidence" value="ECO:0007669"/>
    <property type="project" value="UniProtKB-UniRule"/>
</dbReference>
<keyword evidence="6 13" id="KW-0862">Zinc</keyword>
<feature type="region of interest" description="Disordered" evidence="14">
    <location>
        <begin position="855"/>
        <end position="876"/>
    </location>
</feature>
<dbReference type="PROSITE" id="PS51058">
    <property type="entry name" value="ZF_CXXC"/>
    <property type="match status" value="1"/>
</dbReference>
<dbReference type="GO" id="GO:0005694">
    <property type="term" value="C:chromosome"/>
    <property type="evidence" value="ECO:0007669"/>
    <property type="project" value="UniProtKB-SubCell"/>
</dbReference>
<protein>
    <recommendedName>
        <fullName evidence="13">Methylcytosine dioxygenase TET</fullName>
        <ecNumber evidence="13">1.14.11.80</ecNumber>
    </recommendedName>
</protein>
<dbReference type="PANTHER" id="PTHR23358:SF6">
    <property type="entry name" value="METHYLCYTOSINE DIOXYGENASE TET"/>
    <property type="match status" value="1"/>
</dbReference>
<feature type="compositionally biased region" description="Basic and acidic residues" evidence="14">
    <location>
        <begin position="1134"/>
        <end position="1147"/>
    </location>
</feature>
<dbReference type="GO" id="GO:0003677">
    <property type="term" value="F:DNA binding"/>
    <property type="evidence" value="ECO:0007669"/>
    <property type="project" value="InterPro"/>
</dbReference>
<feature type="compositionally biased region" description="Acidic residues" evidence="14">
    <location>
        <begin position="122"/>
        <end position="134"/>
    </location>
</feature>
<evidence type="ECO:0000256" key="9">
    <source>
        <dbReference type="ARBA" id="ARBA00023004"/>
    </source>
</evidence>
<feature type="compositionally biased region" description="Polar residues" evidence="14">
    <location>
        <begin position="1205"/>
        <end position="1216"/>
    </location>
</feature>
<evidence type="ECO:0000256" key="5">
    <source>
        <dbReference type="ARBA" id="ARBA00022771"/>
    </source>
</evidence>
<feature type="compositionally biased region" description="Low complexity" evidence="14">
    <location>
        <begin position="1170"/>
        <end position="1182"/>
    </location>
</feature>
<gene>
    <name evidence="16" type="primary">TET1</name>
    <name evidence="16" type="ORF">OS493_016702</name>
</gene>
<comment type="cofactor">
    <cofactor evidence="13">
        <name>Zn(2+)</name>
        <dbReference type="ChEBI" id="CHEBI:29105"/>
    </cofactor>
    <text evidence="13">The zinc ions have a structural role.</text>
</comment>